<keyword evidence="1 5" id="KW-1003">Cell membrane</keyword>
<dbReference type="RefSeq" id="WP_173124720.1">
    <property type="nucleotide sequence ID" value="NZ_JABRWJ010000005.1"/>
</dbReference>
<dbReference type="PANTHER" id="PTHR36917">
    <property type="entry name" value="INTRACELLULAR SEPTATION PROTEIN A-RELATED"/>
    <property type="match status" value="1"/>
</dbReference>
<keyword evidence="3 5" id="KW-1133">Transmembrane helix</keyword>
<keyword evidence="4 5" id="KW-0472">Membrane</keyword>
<feature type="transmembrane region" description="Helical" evidence="5">
    <location>
        <begin position="150"/>
        <end position="168"/>
    </location>
</feature>
<keyword evidence="7" id="KW-1185">Reference proteome</keyword>
<dbReference type="NCBIfam" id="NF001325">
    <property type="entry name" value="PRK00259.1-3"/>
    <property type="match status" value="1"/>
</dbReference>
<evidence type="ECO:0000256" key="1">
    <source>
        <dbReference type="ARBA" id="ARBA00022475"/>
    </source>
</evidence>
<proteinExistence type="inferred from homology"/>
<evidence type="ECO:0000313" key="7">
    <source>
        <dbReference type="Proteomes" id="UP000737171"/>
    </source>
</evidence>
<dbReference type="PANTHER" id="PTHR36917:SF1">
    <property type="entry name" value="INNER MEMBRANE-SPANNING PROTEIN YCIB"/>
    <property type="match status" value="1"/>
</dbReference>
<reference evidence="6 7" key="1">
    <citation type="submission" date="2020-05" db="EMBL/GenBank/DDBJ databases">
        <title>Aquincola sp. isolate from soil.</title>
        <authorList>
            <person name="Han J."/>
            <person name="Kim D.-U."/>
        </authorList>
    </citation>
    <scope>NUCLEOTIDE SEQUENCE [LARGE SCALE GENOMIC DNA]</scope>
    <source>
        <strain evidence="6 7">S2</strain>
    </source>
</reference>
<organism evidence="6 7">
    <name type="scientific">Pseudaquabacterium terrae</name>
    <dbReference type="NCBI Taxonomy" id="2732868"/>
    <lineage>
        <taxon>Bacteria</taxon>
        <taxon>Pseudomonadati</taxon>
        <taxon>Pseudomonadota</taxon>
        <taxon>Betaproteobacteria</taxon>
        <taxon>Burkholderiales</taxon>
        <taxon>Sphaerotilaceae</taxon>
        <taxon>Pseudaquabacterium</taxon>
    </lineage>
</organism>
<dbReference type="Proteomes" id="UP000737171">
    <property type="component" value="Unassembled WGS sequence"/>
</dbReference>
<keyword evidence="2 5" id="KW-0812">Transmembrane</keyword>
<dbReference type="EMBL" id="JABRWJ010000005">
    <property type="protein sequence ID" value="NRF68729.1"/>
    <property type="molecule type" value="Genomic_DNA"/>
</dbReference>
<feature type="transmembrane region" description="Helical" evidence="5">
    <location>
        <begin position="78"/>
        <end position="97"/>
    </location>
</feature>
<dbReference type="InterPro" id="IPR006008">
    <property type="entry name" value="YciB"/>
</dbReference>
<dbReference type="Pfam" id="PF04279">
    <property type="entry name" value="IspA"/>
    <property type="match status" value="1"/>
</dbReference>
<comment type="function">
    <text evidence="5">Plays a role in cell envelope biogenesis, maintenance of cell envelope integrity and membrane homeostasis.</text>
</comment>
<sequence>MKLLFDFLPIILFFAAYKIAGAYPDAAAAFATEHLGFLVAGGQVRTDDAPVMLATVVVIIATLTQVGWLKARGRKVDFMLWLSLGLVVVLGGLTIWFHNDTFIKWKPSGLYWAMGLSFWISQMVFGRNLLRLMLGEQITLPEHVWRRLNVAWIAFFGLMGLLNLWVAYSFSRDAWVNFKLFGGVGLMLAFTLAQGFYLAKYIEDEPASPEGATAKSPESS</sequence>
<feature type="transmembrane region" description="Helical" evidence="5">
    <location>
        <begin position="109"/>
        <end position="130"/>
    </location>
</feature>
<evidence type="ECO:0000256" key="5">
    <source>
        <dbReference type="HAMAP-Rule" id="MF_00189"/>
    </source>
</evidence>
<feature type="transmembrane region" description="Helical" evidence="5">
    <location>
        <begin position="51"/>
        <end position="71"/>
    </location>
</feature>
<comment type="subcellular location">
    <subcellularLocation>
        <location evidence="5">Cell inner membrane</location>
        <topology evidence="5">Multi-pass membrane protein</topology>
    </subcellularLocation>
</comment>
<keyword evidence="5" id="KW-0997">Cell inner membrane</keyword>
<gene>
    <name evidence="5" type="primary">yciB</name>
    <name evidence="6" type="ORF">HLB44_17190</name>
</gene>
<comment type="similarity">
    <text evidence="5">Belongs to the YciB family.</text>
</comment>
<comment type="caution">
    <text evidence="6">The sequence shown here is derived from an EMBL/GenBank/DDBJ whole genome shotgun (WGS) entry which is preliminary data.</text>
</comment>
<accession>A0ABX2EJE2</accession>
<evidence type="ECO:0000256" key="4">
    <source>
        <dbReference type="ARBA" id="ARBA00023136"/>
    </source>
</evidence>
<evidence type="ECO:0000256" key="3">
    <source>
        <dbReference type="ARBA" id="ARBA00022989"/>
    </source>
</evidence>
<evidence type="ECO:0000256" key="2">
    <source>
        <dbReference type="ARBA" id="ARBA00022692"/>
    </source>
</evidence>
<protein>
    <recommendedName>
        <fullName evidence="5">Inner membrane-spanning protein YciB</fullName>
    </recommendedName>
</protein>
<dbReference type="HAMAP" id="MF_00189">
    <property type="entry name" value="YciB"/>
    <property type="match status" value="1"/>
</dbReference>
<feature type="transmembrane region" description="Helical" evidence="5">
    <location>
        <begin position="180"/>
        <end position="199"/>
    </location>
</feature>
<name>A0ABX2EJE2_9BURK</name>
<evidence type="ECO:0000313" key="6">
    <source>
        <dbReference type="EMBL" id="NRF68729.1"/>
    </source>
</evidence>